<feature type="transmembrane region" description="Helical" evidence="1">
    <location>
        <begin position="36"/>
        <end position="54"/>
    </location>
</feature>
<accession>A0ABU0B919</accession>
<sequence length="134" mass="14826">MRAGQFYRLSVMALPLTLLLALPVHAGVAEREPPMAELWLFVIGIAALSWVMACRRWWLPLAVWLPTALFVASLIADFADPVIGPAVRAELGLAYVLQADLAGALMLVVPLMLANVKFSRLDSDNRPRLRGRRH</sequence>
<evidence type="ECO:0000313" key="2">
    <source>
        <dbReference type="EMBL" id="MDQ0301871.1"/>
    </source>
</evidence>
<dbReference type="Proteomes" id="UP001224682">
    <property type="component" value="Unassembled WGS sequence"/>
</dbReference>
<keyword evidence="1" id="KW-0812">Transmembrane</keyword>
<feature type="transmembrane region" description="Helical" evidence="1">
    <location>
        <begin position="91"/>
        <end position="113"/>
    </location>
</feature>
<feature type="transmembrane region" description="Helical" evidence="1">
    <location>
        <begin position="61"/>
        <end position="79"/>
    </location>
</feature>
<evidence type="ECO:0000313" key="3">
    <source>
        <dbReference type="Proteomes" id="UP001224682"/>
    </source>
</evidence>
<evidence type="ECO:0000256" key="1">
    <source>
        <dbReference type="SAM" id="Phobius"/>
    </source>
</evidence>
<gene>
    <name evidence="2" type="ORF">J2S75_000894</name>
</gene>
<keyword evidence="1" id="KW-0472">Membrane</keyword>
<dbReference type="EMBL" id="JAUSUI010000002">
    <property type="protein sequence ID" value="MDQ0301871.1"/>
    <property type="molecule type" value="Genomic_DNA"/>
</dbReference>
<dbReference type="RefSeq" id="WP_307018572.1">
    <property type="nucleotide sequence ID" value="NZ_JAUSUI010000002.1"/>
</dbReference>
<protein>
    <submittedName>
        <fullName evidence="2">Uncharacterized protein</fullName>
    </submittedName>
</protein>
<name>A0ABU0B919_9HYPH</name>
<proteinExistence type="predicted"/>
<keyword evidence="1" id="KW-1133">Transmembrane helix</keyword>
<reference evidence="2 3" key="1">
    <citation type="submission" date="2023-07" db="EMBL/GenBank/DDBJ databases">
        <title>Genomic Encyclopedia of Type Strains, Phase IV (KMG-IV): sequencing the most valuable type-strain genomes for metagenomic binning, comparative biology and taxonomic classification.</title>
        <authorList>
            <person name="Goeker M."/>
        </authorList>
    </citation>
    <scope>NUCLEOTIDE SEQUENCE [LARGE SCALE GENOMIC DNA]</scope>
    <source>
        <strain evidence="2 3">DSM 2457</strain>
    </source>
</reference>
<organism evidence="2 3">
    <name type="scientific">Ancylobacter polymorphus</name>
    <dbReference type="NCBI Taxonomy" id="223390"/>
    <lineage>
        <taxon>Bacteria</taxon>
        <taxon>Pseudomonadati</taxon>
        <taxon>Pseudomonadota</taxon>
        <taxon>Alphaproteobacteria</taxon>
        <taxon>Hyphomicrobiales</taxon>
        <taxon>Xanthobacteraceae</taxon>
        <taxon>Ancylobacter</taxon>
    </lineage>
</organism>
<keyword evidence="3" id="KW-1185">Reference proteome</keyword>
<comment type="caution">
    <text evidence="2">The sequence shown here is derived from an EMBL/GenBank/DDBJ whole genome shotgun (WGS) entry which is preliminary data.</text>
</comment>